<dbReference type="SUPFAM" id="SSF160904">
    <property type="entry name" value="Jann2411-like"/>
    <property type="match status" value="1"/>
</dbReference>
<dbReference type="Pfam" id="PF07336">
    <property type="entry name" value="ABATE"/>
    <property type="match status" value="1"/>
</dbReference>
<feature type="region of interest" description="Disordered" evidence="1">
    <location>
        <begin position="1"/>
        <end position="45"/>
    </location>
</feature>
<name>A0A918FQ22_9ACTN</name>
<protein>
    <recommendedName>
        <fullName evidence="2">Zinc finger CGNR domain-containing protein</fullName>
    </recommendedName>
</protein>
<evidence type="ECO:0000259" key="2">
    <source>
        <dbReference type="Pfam" id="PF11706"/>
    </source>
</evidence>
<dbReference type="Gene3D" id="1.10.3300.10">
    <property type="entry name" value="Jann2411-like domain"/>
    <property type="match status" value="1"/>
</dbReference>
<dbReference type="InterPro" id="IPR021005">
    <property type="entry name" value="Znf_CGNR"/>
</dbReference>
<reference evidence="3" key="2">
    <citation type="submission" date="2020-09" db="EMBL/GenBank/DDBJ databases">
        <authorList>
            <person name="Sun Q."/>
            <person name="Ohkuma M."/>
        </authorList>
    </citation>
    <scope>NUCLEOTIDE SEQUENCE</scope>
    <source>
        <strain evidence="3">JCM 4386</strain>
    </source>
</reference>
<organism evidence="3 4">
    <name type="scientific">Streptomyces humidus</name>
    <dbReference type="NCBI Taxonomy" id="52259"/>
    <lineage>
        <taxon>Bacteria</taxon>
        <taxon>Bacillati</taxon>
        <taxon>Actinomycetota</taxon>
        <taxon>Actinomycetes</taxon>
        <taxon>Kitasatosporales</taxon>
        <taxon>Streptomycetaceae</taxon>
        <taxon>Streptomyces</taxon>
    </lineage>
</organism>
<accession>A0A918FQ22</accession>
<sequence>MPGAPAPRHPAPLSAVLLPPAHRPPAPLPPAPLPPAPRLPDPRPLTGEPLALDLLNTRWTRGGAVRDLLLDTDGPAVWLAANGLDGRFTADATTVRRLLEAREAIEAAVDGTATEPLDAVLGHGRIRPTLTAEGPGERAEFADPAWGPAWLAARDCLTLLATKPDRIRGCAHEACALHFLDTSRNGGRRWCSMATCGNRAKASRHHARSKEA</sequence>
<reference evidence="3" key="1">
    <citation type="journal article" date="2014" name="Int. J. Syst. Evol. Microbiol.">
        <title>Complete genome sequence of Corynebacterium casei LMG S-19264T (=DSM 44701T), isolated from a smear-ripened cheese.</title>
        <authorList>
            <consortium name="US DOE Joint Genome Institute (JGI-PGF)"/>
            <person name="Walter F."/>
            <person name="Albersmeier A."/>
            <person name="Kalinowski J."/>
            <person name="Ruckert C."/>
        </authorList>
    </citation>
    <scope>NUCLEOTIDE SEQUENCE</scope>
    <source>
        <strain evidence="3">JCM 4386</strain>
    </source>
</reference>
<gene>
    <name evidence="3" type="ORF">GCM10010269_00180</name>
</gene>
<dbReference type="PANTHER" id="PTHR35525:SF3">
    <property type="entry name" value="BLL6575 PROTEIN"/>
    <property type="match status" value="1"/>
</dbReference>
<keyword evidence="4" id="KW-1185">Reference proteome</keyword>
<feature type="domain" description="Zinc finger CGNR" evidence="2">
    <location>
        <begin position="166"/>
        <end position="208"/>
    </location>
</feature>
<dbReference type="InterPro" id="IPR023286">
    <property type="entry name" value="ABATE_dom_sf"/>
</dbReference>
<evidence type="ECO:0000313" key="4">
    <source>
        <dbReference type="Proteomes" id="UP000606194"/>
    </source>
</evidence>
<evidence type="ECO:0000313" key="3">
    <source>
        <dbReference type="EMBL" id="GGR65671.1"/>
    </source>
</evidence>
<comment type="caution">
    <text evidence="3">The sequence shown here is derived from an EMBL/GenBank/DDBJ whole genome shotgun (WGS) entry which is preliminary data.</text>
</comment>
<dbReference type="Pfam" id="PF11706">
    <property type="entry name" value="zf-CGNR"/>
    <property type="match status" value="1"/>
</dbReference>
<feature type="compositionally biased region" description="Pro residues" evidence="1">
    <location>
        <begin position="21"/>
        <end position="43"/>
    </location>
</feature>
<dbReference type="PANTHER" id="PTHR35525">
    <property type="entry name" value="BLL6575 PROTEIN"/>
    <property type="match status" value="1"/>
</dbReference>
<dbReference type="Proteomes" id="UP000606194">
    <property type="component" value="Unassembled WGS sequence"/>
</dbReference>
<dbReference type="InterPro" id="IPR010852">
    <property type="entry name" value="ABATE"/>
</dbReference>
<feature type="compositionally biased region" description="Low complexity" evidence="1">
    <location>
        <begin position="11"/>
        <end position="20"/>
    </location>
</feature>
<dbReference type="AlphaFoldDB" id="A0A918FQ22"/>
<feature type="compositionally biased region" description="Pro residues" evidence="1">
    <location>
        <begin position="1"/>
        <end position="10"/>
    </location>
</feature>
<dbReference type="EMBL" id="BMTL01000001">
    <property type="protein sequence ID" value="GGR65671.1"/>
    <property type="molecule type" value="Genomic_DNA"/>
</dbReference>
<proteinExistence type="predicted"/>
<evidence type="ECO:0000256" key="1">
    <source>
        <dbReference type="SAM" id="MobiDB-lite"/>
    </source>
</evidence>